<dbReference type="PANTHER" id="PTHR33490:SF12">
    <property type="entry name" value="BLL5557 PROTEIN"/>
    <property type="match status" value="1"/>
</dbReference>
<feature type="domain" description="Transglutaminase-like" evidence="1">
    <location>
        <begin position="181"/>
        <end position="247"/>
    </location>
</feature>
<evidence type="ECO:0000313" key="2">
    <source>
        <dbReference type="EMBL" id="BBX86805.1"/>
    </source>
</evidence>
<evidence type="ECO:0000313" key="3">
    <source>
        <dbReference type="Proteomes" id="UP000465609"/>
    </source>
</evidence>
<dbReference type="SUPFAM" id="SSF54001">
    <property type="entry name" value="Cysteine proteinases"/>
    <property type="match status" value="1"/>
</dbReference>
<organism evidence="2 3">
    <name type="scientific">Mycolicibacterium aubagnense</name>
    <dbReference type="NCBI Taxonomy" id="319707"/>
    <lineage>
        <taxon>Bacteria</taxon>
        <taxon>Bacillati</taxon>
        <taxon>Actinomycetota</taxon>
        <taxon>Actinomycetes</taxon>
        <taxon>Mycobacteriales</taxon>
        <taxon>Mycobacteriaceae</taxon>
        <taxon>Mycolicibacterium</taxon>
    </lineage>
</organism>
<dbReference type="Proteomes" id="UP000465609">
    <property type="component" value="Chromosome"/>
</dbReference>
<reference evidence="2 3" key="1">
    <citation type="journal article" date="2019" name="Emerg. Microbes Infect.">
        <title>Comprehensive subspecies identification of 175 nontuberculous mycobacteria species based on 7547 genomic profiles.</title>
        <authorList>
            <person name="Matsumoto Y."/>
            <person name="Kinjo T."/>
            <person name="Motooka D."/>
            <person name="Nabeya D."/>
            <person name="Jung N."/>
            <person name="Uechi K."/>
            <person name="Horii T."/>
            <person name="Iida T."/>
            <person name="Fujita J."/>
            <person name="Nakamura S."/>
        </authorList>
    </citation>
    <scope>NUCLEOTIDE SEQUENCE [LARGE SCALE GENOMIC DNA]</scope>
    <source>
        <strain evidence="2 3">JCM 15296</strain>
    </source>
</reference>
<dbReference type="Gene3D" id="2.60.40.2250">
    <property type="match status" value="1"/>
</dbReference>
<dbReference type="Pfam" id="PF01841">
    <property type="entry name" value="Transglut_core"/>
    <property type="match status" value="1"/>
</dbReference>
<dbReference type="InterPro" id="IPR038765">
    <property type="entry name" value="Papain-like_cys_pep_sf"/>
</dbReference>
<name>A0ABN5Z010_9MYCO</name>
<proteinExistence type="predicted"/>
<dbReference type="EMBL" id="AP022577">
    <property type="protein sequence ID" value="BBX86805.1"/>
    <property type="molecule type" value="Genomic_DNA"/>
</dbReference>
<keyword evidence="3" id="KW-1185">Reference proteome</keyword>
<dbReference type="PANTHER" id="PTHR33490">
    <property type="entry name" value="BLR5614 PROTEIN-RELATED"/>
    <property type="match status" value="1"/>
</dbReference>
<dbReference type="SMART" id="SM00460">
    <property type="entry name" value="TGc"/>
    <property type="match status" value="1"/>
</dbReference>
<dbReference type="InterPro" id="IPR002931">
    <property type="entry name" value="Transglutaminase-like"/>
</dbReference>
<sequence>MRPSPTRPRKPKRYSENGDTMKLNVGFEMVFDCPKPTPMIFNLNVHYTRVSDLIGRDVLLADPPVPMTAYRDDFGNWCTRIVAPKGYTRISGDAIVTDSGLPDVLVPGARQTPVEDLPDETLIFLLGSRYCDTDRLSQTAWDLFEQTPPGWDRVQAICDYVHRHITFDYLQADSARTALEAFEGRVGVCRDFTHLAVAFCRCMNIPTRYCTGYLPDIGVPPPYGPMDFAAWFEVFLDGHWHTFDARNNTPRIGRVLIARGRDAADVALSNAFGANTLTSFRVWADEVA</sequence>
<protein>
    <submittedName>
        <fullName evidence="2">Transglutaminase</fullName>
    </submittedName>
</protein>
<gene>
    <name evidence="2" type="ORF">MAUB_46780</name>
</gene>
<dbReference type="Gene3D" id="3.10.620.30">
    <property type="match status" value="1"/>
</dbReference>
<evidence type="ECO:0000259" key="1">
    <source>
        <dbReference type="SMART" id="SM00460"/>
    </source>
</evidence>
<accession>A0ABN5Z010</accession>